<dbReference type="GO" id="GO:0003729">
    <property type="term" value="F:mRNA binding"/>
    <property type="evidence" value="ECO:0000318"/>
    <property type="project" value="GO_Central"/>
</dbReference>
<organism evidence="10 11">
    <name type="scientific">Amborella trichopoda</name>
    <dbReference type="NCBI Taxonomy" id="13333"/>
    <lineage>
        <taxon>Eukaryota</taxon>
        <taxon>Viridiplantae</taxon>
        <taxon>Streptophyta</taxon>
        <taxon>Embryophyta</taxon>
        <taxon>Tracheophyta</taxon>
        <taxon>Spermatophyta</taxon>
        <taxon>Magnoliopsida</taxon>
        <taxon>Amborellales</taxon>
        <taxon>Amborellaceae</taxon>
        <taxon>Amborella</taxon>
    </lineage>
</organism>
<comment type="subcellular location">
    <subcellularLocation>
        <location evidence="1">Cytoplasm</location>
    </subcellularLocation>
</comment>
<feature type="repeat" description="Pumilio" evidence="7">
    <location>
        <begin position="817"/>
        <end position="853"/>
    </location>
</feature>
<feature type="compositionally biased region" description="Basic and acidic residues" evidence="8">
    <location>
        <begin position="324"/>
        <end position="339"/>
    </location>
</feature>
<dbReference type="GO" id="GO:0005737">
    <property type="term" value="C:cytoplasm"/>
    <property type="evidence" value="ECO:0000318"/>
    <property type="project" value="GO_Central"/>
</dbReference>
<name>W1PYD1_AMBTC</name>
<dbReference type="Pfam" id="PF00806">
    <property type="entry name" value="PUF"/>
    <property type="match status" value="8"/>
</dbReference>
<keyword evidence="5" id="KW-0694">RNA-binding</keyword>
<dbReference type="PROSITE" id="PS50303">
    <property type="entry name" value="PUM_HD"/>
    <property type="match status" value="1"/>
</dbReference>
<dbReference type="InterPro" id="IPR012940">
    <property type="entry name" value="NABP"/>
</dbReference>
<evidence type="ECO:0000256" key="6">
    <source>
        <dbReference type="ARBA" id="ARBA00055193"/>
    </source>
</evidence>
<feature type="repeat" description="Pumilio" evidence="7">
    <location>
        <begin position="890"/>
        <end position="925"/>
    </location>
</feature>
<dbReference type="Gramene" id="ERN12505">
    <property type="protein sequence ID" value="ERN12505"/>
    <property type="gene ID" value="AMTR_s00025p00181800"/>
</dbReference>
<feature type="repeat" description="Pumilio" evidence="7">
    <location>
        <begin position="854"/>
        <end position="889"/>
    </location>
</feature>
<protein>
    <recommendedName>
        <fullName evidence="9">PUM-HD domain-containing protein</fullName>
    </recommendedName>
</protein>
<feature type="region of interest" description="Disordered" evidence="8">
    <location>
        <begin position="224"/>
        <end position="268"/>
    </location>
</feature>
<dbReference type="EMBL" id="KI392614">
    <property type="protein sequence ID" value="ERN12505.1"/>
    <property type="molecule type" value="Genomic_DNA"/>
</dbReference>
<feature type="repeat" description="Pumilio" evidence="7">
    <location>
        <begin position="709"/>
        <end position="744"/>
    </location>
</feature>
<reference evidence="11" key="1">
    <citation type="journal article" date="2013" name="Science">
        <title>The Amborella genome and the evolution of flowering plants.</title>
        <authorList>
            <consortium name="Amborella Genome Project"/>
        </authorList>
    </citation>
    <scope>NUCLEOTIDE SEQUENCE [LARGE SCALE GENOMIC DNA]</scope>
</reference>
<feature type="region of interest" description="Disordered" evidence="8">
    <location>
        <begin position="1"/>
        <end position="32"/>
    </location>
</feature>
<dbReference type="Pfam" id="PF07990">
    <property type="entry name" value="NABP"/>
    <property type="match status" value="1"/>
</dbReference>
<dbReference type="KEGG" id="atr:18440723"/>
<dbReference type="SMART" id="SM00025">
    <property type="entry name" value="Pumilio"/>
    <property type="match status" value="8"/>
</dbReference>
<gene>
    <name evidence="10" type="ORF">AMTR_s00025p00181800</name>
</gene>
<keyword evidence="11" id="KW-1185">Reference proteome</keyword>
<dbReference type="GO" id="GO:0010608">
    <property type="term" value="P:post-transcriptional regulation of gene expression"/>
    <property type="evidence" value="ECO:0000318"/>
    <property type="project" value="GO_Central"/>
</dbReference>
<dbReference type="SUPFAM" id="SSF48371">
    <property type="entry name" value="ARM repeat"/>
    <property type="match status" value="1"/>
</dbReference>
<feature type="compositionally biased region" description="Polar residues" evidence="8">
    <location>
        <begin position="22"/>
        <end position="32"/>
    </location>
</feature>
<dbReference type="InterPro" id="IPR033712">
    <property type="entry name" value="Pumilio_RNA-bd"/>
</dbReference>
<dbReference type="InterPro" id="IPR016024">
    <property type="entry name" value="ARM-type_fold"/>
</dbReference>
<keyword evidence="3" id="KW-0677">Repeat</keyword>
<dbReference type="OrthoDB" id="668540at2759"/>
<comment type="function">
    <text evidence="6">Sequence-specific RNA-binding protein that regulates translation and mRNA stability by binding the 3'-UTR of target mRNAs. Binds the APUM-binding elements (APBEs) in the 3'-UTR mRNA sequence of CLV1, PNH, WUS and FAS2.</text>
</comment>
<evidence type="ECO:0000259" key="9">
    <source>
        <dbReference type="PROSITE" id="PS50303"/>
    </source>
</evidence>
<feature type="compositionally biased region" description="Polar residues" evidence="8">
    <location>
        <begin position="230"/>
        <end position="242"/>
    </location>
</feature>
<feature type="region of interest" description="Disordered" evidence="8">
    <location>
        <begin position="45"/>
        <end position="66"/>
    </location>
</feature>
<dbReference type="Gene3D" id="1.25.10.10">
    <property type="entry name" value="Leucine-rich Repeat Variant"/>
    <property type="match status" value="1"/>
</dbReference>
<evidence type="ECO:0000256" key="3">
    <source>
        <dbReference type="ARBA" id="ARBA00022737"/>
    </source>
</evidence>
<sequence>MATENPMILVGSGREKKWLPNKDTSLATSPPNSLAAQELGLVLKGNRYPGNGKDDVPNRSGSAPPSMEGSFAAIGSLWHSQSSNTEVGWGASNDALQNYDSEEQLRSNPAYSDYYASNINLNPRLPPPLMSGDKRRLAHHLGGFRDNRRLMSFDDSSNVSLRNSRGVLPTHEEESEEDRSPVGNLVRQIPSDWTGSSSEFFSEQYVNSLGARHKSLVDLIQEDFPRTPSPVYNQSRSANEEGSPSLGAHAVGSAPSSEPSPSPDITVMTSQAGLQGDSTSEFTGLVSELSTGSAHFEDAPLVCSRADSDVTGMEAALKGLNLSETHKTENLKRHQERRQPQQSNLQQRRMHQQRTHAPISQGQATPLPPLSQGLHRQFSGFDQSFQGQTNFSSPNMAPTVEVQPVVQSGGVTPHLYAAASAYMASGNPLYHNLQPSIYAPQYGLGAYAFNAALIPPVMAGYPSHGAIPMAFDNSGSTTFNVPSASASTGGNGSPGSDIYKFNGPLGVALPSSFPDPHYMHYLQHPSEDAYSFGAQYDPNVGRGGGFGSQRDVFESQSQKSQFLRSGALGGAMSPRKGGFSSPSYYGSPPNMSLLMHYPTSPLASPVYPGSPMAVTSIPGRSNENFRFPLGTNRTAGSYSGWQGSRINEKLDDQKAFSFLEELKSSKARRELPEITGHIVEFSADQHGSRFIQQKLETCSPEEKESVFQEVLPHASSLMTDVFGNYVIQKFFEHGSSEQRRKLADQLVGQVLTLSLQMYGCRVIQKALEVVDLDQKTQLVQELDGHVIRCVRDQNGNHVIQKCIECVPTEKIEFIISAFRGQVVTLSTHPYGCRVIQRVLEHCTNEQQTQCIVDEILESVCVLAHDQYGNYVTQHVLEKGTPHERSQIISKLNGQVVQMSQHKFASNVIEKCLEYSDPAERDHLIDEIVGHTEGNDNLLIMMKDQFANYVVQKILETCNDQQREILLDRIRVHLNALKKYTYGKHIVARVEKLLYVGESHGLEA</sequence>
<dbReference type="eggNOG" id="KOG1488">
    <property type="taxonomic scope" value="Eukaryota"/>
</dbReference>
<feature type="repeat" description="Pumilio" evidence="7">
    <location>
        <begin position="781"/>
        <end position="816"/>
    </location>
</feature>
<keyword evidence="4" id="KW-0810">Translation regulation</keyword>
<dbReference type="GO" id="GO:0006417">
    <property type="term" value="P:regulation of translation"/>
    <property type="evidence" value="ECO:0007669"/>
    <property type="project" value="UniProtKB-KW"/>
</dbReference>
<dbReference type="PANTHER" id="PTHR12537">
    <property type="entry name" value="RNA BINDING PROTEIN PUMILIO-RELATED"/>
    <property type="match status" value="1"/>
</dbReference>
<dbReference type="FunFam" id="1.25.10.10:FF:000004">
    <property type="entry name" value="Pumilio homolog 1 isoform 2"/>
    <property type="match status" value="1"/>
</dbReference>
<dbReference type="AlphaFoldDB" id="W1PYD1"/>
<dbReference type="HOGENOM" id="CLU_004017_1_1_1"/>
<feature type="repeat" description="Pumilio" evidence="7">
    <location>
        <begin position="673"/>
        <end position="708"/>
    </location>
</feature>
<dbReference type="OMA" id="FMANQEP"/>
<keyword evidence="2" id="KW-0963">Cytoplasm</keyword>
<feature type="repeat" description="Pumilio" evidence="7">
    <location>
        <begin position="926"/>
        <end position="967"/>
    </location>
</feature>
<dbReference type="InterPro" id="IPR033133">
    <property type="entry name" value="PUM-HD"/>
</dbReference>
<dbReference type="SMR" id="W1PYD1"/>
<dbReference type="PROSITE" id="PS50302">
    <property type="entry name" value="PUM"/>
    <property type="match status" value="8"/>
</dbReference>
<evidence type="ECO:0000256" key="7">
    <source>
        <dbReference type="PROSITE-ProRule" id="PRU00317"/>
    </source>
</evidence>
<feature type="region of interest" description="Disordered" evidence="8">
    <location>
        <begin position="163"/>
        <end position="190"/>
    </location>
</feature>
<accession>W1PYD1</accession>
<feature type="repeat" description="Pumilio" evidence="7">
    <location>
        <begin position="745"/>
        <end position="780"/>
    </location>
</feature>
<evidence type="ECO:0000313" key="11">
    <source>
        <dbReference type="Proteomes" id="UP000017836"/>
    </source>
</evidence>
<proteinExistence type="predicted"/>
<dbReference type="InterPro" id="IPR001313">
    <property type="entry name" value="Pumilio_RNA-bd_rpt"/>
</dbReference>
<dbReference type="InterPro" id="IPR011989">
    <property type="entry name" value="ARM-like"/>
</dbReference>
<evidence type="ECO:0000256" key="1">
    <source>
        <dbReference type="ARBA" id="ARBA00004496"/>
    </source>
</evidence>
<feature type="domain" description="PUM-HD" evidence="9">
    <location>
        <begin position="651"/>
        <end position="993"/>
    </location>
</feature>
<evidence type="ECO:0000256" key="8">
    <source>
        <dbReference type="SAM" id="MobiDB-lite"/>
    </source>
</evidence>
<evidence type="ECO:0000256" key="2">
    <source>
        <dbReference type="ARBA" id="ARBA00022490"/>
    </source>
</evidence>
<evidence type="ECO:0000313" key="10">
    <source>
        <dbReference type="EMBL" id="ERN12505.1"/>
    </source>
</evidence>
<evidence type="ECO:0000256" key="4">
    <source>
        <dbReference type="ARBA" id="ARBA00022845"/>
    </source>
</evidence>
<dbReference type="PANTHER" id="PTHR12537:SF119">
    <property type="entry name" value="PUMILIO HOMOLOG 6, CHLOROPLASTIC"/>
    <property type="match status" value="1"/>
</dbReference>
<feature type="region of interest" description="Disordered" evidence="8">
    <location>
        <begin position="319"/>
        <end position="375"/>
    </location>
</feature>
<dbReference type="STRING" id="13333.W1PYD1"/>
<evidence type="ECO:0000256" key="5">
    <source>
        <dbReference type="ARBA" id="ARBA00022884"/>
    </source>
</evidence>
<dbReference type="Proteomes" id="UP000017836">
    <property type="component" value="Unassembled WGS sequence"/>
</dbReference>
<dbReference type="CDD" id="cd07920">
    <property type="entry name" value="Pumilio"/>
    <property type="match status" value="1"/>
</dbReference>